<dbReference type="Pfam" id="PF00440">
    <property type="entry name" value="TetR_N"/>
    <property type="match status" value="1"/>
</dbReference>
<dbReference type="SUPFAM" id="SSF48498">
    <property type="entry name" value="Tetracyclin repressor-like, C-terminal domain"/>
    <property type="match status" value="1"/>
</dbReference>
<reference evidence="7 8" key="1">
    <citation type="submission" date="2014-11" db="EMBL/GenBank/DDBJ databases">
        <title>Symbiosis island explosion on the genome of extra-slow-growing strains of soybean bradyrhizobia with massive insertion sequences.</title>
        <authorList>
            <person name="Iida T."/>
            <person name="Minamisawa K."/>
        </authorList>
    </citation>
    <scope>NUCLEOTIDE SEQUENCE [LARGE SCALE GENOMIC DNA]</scope>
    <source>
        <strain evidence="7 8">NK6</strain>
    </source>
</reference>
<evidence type="ECO:0000259" key="6">
    <source>
        <dbReference type="PROSITE" id="PS50977"/>
    </source>
</evidence>
<dbReference type="EMBL" id="AP014685">
    <property type="protein sequence ID" value="BAR54306.1"/>
    <property type="molecule type" value="Genomic_DNA"/>
</dbReference>
<accession>A0A0E4FVA7</accession>
<keyword evidence="1" id="KW-0805">Transcription regulation</keyword>
<dbReference type="PANTHER" id="PTHR47506:SF1">
    <property type="entry name" value="HTH-TYPE TRANSCRIPTIONAL REGULATOR YJDC"/>
    <property type="match status" value="1"/>
</dbReference>
<evidence type="ECO:0000256" key="2">
    <source>
        <dbReference type="ARBA" id="ARBA00023125"/>
    </source>
</evidence>
<evidence type="ECO:0000313" key="7">
    <source>
        <dbReference type="EMBL" id="BAR54306.1"/>
    </source>
</evidence>
<proteinExistence type="predicted"/>
<dbReference type="InterPro" id="IPR001647">
    <property type="entry name" value="HTH_TetR"/>
</dbReference>
<evidence type="ECO:0000256" key="4">
    <source>
        <dbReference type="PROSITE-ProRule" id="PRU00335"/>
    </source>
</evidence>
<dbReference type="AlphaFoldDB" id="A0A0E4FVA7"/>
<dbReference type="GO" id="GO:0003677">
    <property type="term" value="F:DNA binding"/>
    <property type="evidence" value="ECO:0007669"/>
    <property type="project" value="UniProtKB-UniRule"/>
</dbReference>
<keyword evidence="3" id="KW-0804">Transcription</keyword>
<dbReference type="Gene3D" id="1.10.357.10">
    <property type="entry name" value="Tetracycline Repressor, domain 2"/>
    <property type="match status" value="1"/>
</dbReference>
<dbReference type="InterPro" id="IPR011075">
    <property type="entry name" value="TetR_C"/>
</dbReference>
<gene>
    <name evidence="7" type="ORF">NK6_1121</name>
</gene>
<name>A0A0E4FVA7_9BRAD</name>
<keyword evidence="2 4" id="KW-0238">DNA-binding</keyword>
<dbReference type="Proteomes" id="UP000063308">
    <property type="component" value="Chromosome"/>
</dbReference>
<evidence type="ECO:0000313" key="8">
    <source>
        <dbReference type="Proteomes" id="UP000063308"/>
    </source>
</evidence>
<dbReference type="PANTHER" id="PTHR47506">
    <property type="entry name" value="TRANSCRIPTIONAL REGULATORY PROTEIN"/>
    <property type="match status" value="1"/>
</dbReference>
<evidence type="ECO:0000256" key="5">
    <source>
        <dbReference type="SAM" id="MobiDB-lite"/>
    </source>
</evidence>
<organism evidence="7 8">
    <name type="scientific">Bradyrhizobium diazoefficiens</name>
    <dbReference type="NCBI Taxonomy" id="1355477"/>
    <lineage>
        <taxon>Bacteria</taxon>
        <taxon>Pseudomonadati</taxon>
        <taxon>Pseudomonadota</taxon>
        <taxon>Alphaproteobacteria</taxon>
        <taxon>Hyphomicrobiales</taxon>
        <taxon>Nitrobacteraceae</taxon>
        <taxon>Bradyrhizobium</taxon>
    </lineage>
</organism>
<dbReference type="PROSITE" id="PS50977">
    <property type="entry name" value="HTH_TETR_2"/>
    <property type="match status" value="1"/>
</dbReference>
<feature type="domain" description="HTH tetR-type" evidence="6">
    <location>
        <begin position="28"/>
        <end position="88"/>
    </location>
</feature>
<protein>
    <submittedName>
        <fullName evidence="7">Transcriptional regulatory protein</fullName>
    </submittedName>
</protein>
<feature type="region of interest" description="Disordered" evidence="5">
    <location>
        <begin position="1"/>
        <end position="29"/>
    </location>
</feature>
<evidence type="ECO:0000256" key="3">
    <source>
        <dbReference type="ARBA" id="ARBA00023163"/>
    </source>
</evidence>
<feature type="DNA-binding region" description="H-T-H motif" evidence="4">
    <location>
        <begin position="51"/>
        <end position="70"/>
    </location>
</feature>
<dbReference type="Gene3D" id="1.10.10.60">
    <property type="entry name" value="Homeodomain-like"/>
    <property type="match status" value="1"/>
</dbReference>
<dbReference type="Pfam" id="PF16925">
    <property type="entry name" value="TetR_C_13"/>
    <property type="match status" value="1"/>
</dbReference>
<dbReference type="SUPFAM" id="SSF46689">
    <property type="entry name" value="Homeodomain-like"/>
    <property type="match status" value="1"/>
</dbReference>
<dbReference type="InterPro" id="IPR036271">
    <property type="entry name" value="Tet_transcr_reg_TetR-rel_C_sf"/>
</dbReference>
<evidence type="ECO:0000256" key="1">
    <source>
        <dbReference type="ARBA" id="ARBA00023015"/>
    </source>
</evidence>
<sequence>MEQYNQDFGDMARKKSEAGPARRGRPPAYDAETALKRATETFWRTGYSGTSLDKVAAATGMSPPSLYAVFGNKHTLYLEALARYWEISLAATREALAGDHPLDEALMLAYDAALSIYFSGKGTARGCFVVGTAVTEVAEDTAIRNSVAAGLRAIDADFEARFRLAQDKGELKRDADPAALAILASATMHTIAIRARAGARRAELRELARKAVDVICGCRADAH</sequence>
<dbReference type="InterPro" id="IPR009057">
    <property type="entry name" value="Homeodomain-like_sf"/>
</dbReference>